<reference evidence="2" key="2">
    <citation type="journal article" date="2015" name="Data Brief">
        <title>Shoot transcriptome of the giant reed, Arundo donax.</title>
        <authorList>
            <person name="Barrero R.A."/>
            <person name="Guerrero F.D."/>
            <person name="Moolhuijzen P."/>
            <person name="Goolsby J.A."/>
            <person name="Tidwell J."/>
            <person name="Bellgard S.E."/>
            <person name="Bellgard M.I."/>
        </authorList>
    </citation>
    <scope>NUCLEOTIDE SEQUENCE</scope>
    <source>
        <tissue evidence="2">Shoot tissue taken approximately 20 cm above the soil surface</tissue>
    </source>
</reference>
<sequence>MAGNRIALLSRHCFRNITHSQKKLILYTYTTTLRSSRSQIFFDFIHLYYYIDKFTLVYTGVIPPLTDQSRWPKVDLEFKLHPPILRRSAGRLKVQRYMGSYEGAAKGHLTHALYVMGPVIHGKSVKEGNLIKIMNQRKRTTISTFLSNLPCLATYFLICCCYVSHKRIKRPSLCQMS</sequence>
<keyword evidence="1" id="KW-1133">Transmembrane helix</keyword>
<protein>
    <submittedName>
        <fullName evidence="2">Uncharacterized protein</fullName>
    </submittedName>
</protein>
<proteinExistence type="predicted"/>
<evidence type="ECO:0000256" key="1">
    <source>
        <dbReference type="SAM" id="Phobius"/>
    </source>
</evidence>
<reference evidence="2" key="1">
    <citation type="submission" date="2014-09" db="EMBL/GenBank/DDBJ databases">
        <authorList>
            <person name="Magalhaes I.L.F."/>
            <person name="Oliveira U."/>
            <person name="Santos F.R."/>
            <person name="Vidigal T.H.D.A."/>
            <person name="Brescovit A.D."/>
            <person name="Santos A.J."/>
        </authorList>
    </citation>
    <scope>NUCLEOTIDE SEQUENCE</scope>
    <source>
        <tissue evidence="2">Shoot tissue taken approximately 20 cm above the soil surface</tissue>
    </source>
</reference>
<organism evidence="2">
    <name type="scientific">Arundo donax</name>
    <name type="common">Giant reed</name>
    <name type="synonym">Donax arundinaceus</name>
    <dbReference type="NCBI Taxonomy" id="35708"/>
    <lineage>
        <taxon>Eukaryota</taxon>
        <taxon>Viridiplantae</taxon>
        <taxon>Streptophyta</taxon>
        <taxon>Embryophyta</taxon>
        <taxon>Tracheophyta</taxon>
        <taxon>Spermatophyta</taxon>
        <taxon>Magnoliopsida</taxon>
        <taxon>Liliopsida</taxon>
        <taxon>Poales</taxon>
        <taxon>Poaceae</taxon>
        <taxon>PACMAD clade</taxon>
        <taxon>Arundinoideae</taxon>
        <taxon>Arundineae</taxon>
        <taxon>Arundo</taxon>
    </lineage>
</organism>
<keyword evidence="1" id="KW-0812">Transmembrane</keyword>
<dbReference type="EMBL" id="GBRH01281124">
    <property type="protein sequence ID" value="JAD16771.1"/>
    <property type="molecule type" value="Transcribed_RNA"/>
</dbReference>
<name>A0A0A8XSC5_ARUDO</name>
<keyword evidence="1" id="KW-0472">Membrane</keyword>
<feature type="transmembrane region" description="Helical" evidence="1">
    <location>
        <begin position="145"/>
        <end position="163"/>
    </location>
</feature>
<dbReference type="AlphaFoldDB" id="A0A0A8XSC5"/>
<accession>A0A0A8XSC5</accession>
<evidence type="ECO:0000313" key="2">
    <source>
        <dbReference type="EMBL" id="JAD16771.1"/>
    </source>
</evidence>